<name>A0A6A5BRD0_NAEFO</name>
<dbReference type="GO" id="GO:0005886">
    <property type="term" value="C:plasma membrane"/>
    <property type="evidence" value="ECO:0007669"/>
    <property type="project" value="TreeGrafter"/>
</dbReference>
<evidence type="ECO:0000313" key="4">
    <source>
        <dbReference type="Proteomes" id="UP000444721"/>
    </source>
</evidence>
<protein>
    <recommendedName>
        <fullName evidence="2">UDENN domain-containing protein</fullName>
    </recommendedName>
</protein>
<keyword evidence="4" id="KW-1185">Reference proteome</keyword>
<dbReference type="OMA" id="GRHFWAQ"/>
<dbReference type="VEuPathDB" id="AmoebaDB:NfTy_082800"/>
<dbReference type="Pfam" id="PF07792">
    <property type="entry name" value="Afi1"/>
    <property type="match status" value="1"/>
</dbReference>
<comment type="caution">
    <text evidence="3">The sequence shown here is derived from an EMBL/GenBank/DDBJ whole genome shotgun (WGS) entry which is preliminary data.</text>
</comment>
<dbReference type="InterPro" id="IPR052809">
    <property type="entry name" value="Actin_polarity_regulatory"/>
</dbReference>
<dbReference type="Proteomes" id="UP000444721">
    <property type="component" value="Unassembled WGS sequence"/>
</dbReference>
<dbReference type="PANTHER" id="PTHR28245:SF1">
    <property type="entry name" value="ARF3-INTERACTING PROTEIN 1"/>
    <property type="match status" value="1"/>
</dbReference>
<evidence type="ECO:0000259" key="2">
    <source>
        <dbReference type="PROSITE" id="PS50211"/>
    </source>
</evidence>
<gene>
    <name evidence="3" type="ORF">FDP41_004597</name>
</gene>
<dbReference type="AlphaFoldDB" id="A0A6A5BRD0"/>
<proteinExistence type="predicted"/>
<organism evidence="3 4">
    <name type="scientific">Naegleria fowleri</name>
    <name type="common">Brain eating amoeba</name>
    <dbReference type="NCBI Taxonomy" id="5763"/>
    <lineage>
        <taxon>Eukaryota</taxon>
        <taxon>Discoba</taxon>
        <taxon>Heterolobosea</taxon>
        <taxon>Tetramitia</taxon>
        <taxon>Eutetramitia</taxon>
        <taxon>Vahlkampfiidae</taxon>
        <taxon>Naegleria</taxon>
    </lineage>
</organism>
<dbReference type="InterPro" id="IPR037516">
    <property type="entry name" value="Tripartite_DENN"/>
</dbReference>
<dbReference type="PROSITE" id="PS50211">
    <property type="entry name" value="DENN"/>
    <property type="match status" value="1"/>
</dbReference>
<feature type="region of interest" description="Disordered" evidence="1">
    <location>
        <begin position="353"/>
        <end position="388"/>
    </location>
</feature>
<dbReference type="OrthoDB" id="66409at2759"/>
<evidence type="ECO:0000256" key="1">
    <source>
        <dbReference type="SAM" id="MobiDB-lite"/>
    </source>
</evidence>
<dbReference type="VEuPathDB" id="AmoebaDB:NF0130860"/>
<dbReference type="GO" id="GO:0051666">
    <property type="term" value="P:actin cortical patch localization"/>
    <property type="evidence" value="ECO:0007669"/>
    <property type="project" value="TreeGrafter"/>
</dbReference>
<evidence type="ECO:0000313" key="3">
    <source>
        <dbReference type="EMBL" id="KAF0976370.1"/>
    </source>
</evidence>
<accession>A0A6A5BRD0</accession>
<dbReference type="VEuPathDB" id="AmoebaDB:FDP41_004597"/>
<dbReference type="Pfam" id="PF08616">
    <property type="entry name" value="SPA"/>
    <property type="match status" value="1"/>
</dbReference>
<dbReference type="GeneID" id="68111815"/>
<dbReference type="RefSeq" id="XP_044561083.1">
    <property type="nucleotide sequence ID" value="XM_044708028.1"/>
</dbReference>
<dbReference type="PANTHER" id="PTHR28245">
    <property type="entry name" value="ARF3-INTERACTING PROTEIN 1"/>
    <property type="match status" value="1"/>
</dbReference>
<sequence length="636" mass="73946">MDIEYIFLAEFDIDKGSILKVQHPTVYPYDSEYSIANLMLPDGSHNCVEDTTVFFLRSKHNNPSDDADNETFYHVLNVQKQKKYEGVRRGARVKSLAIASKKPYCFSLRDLLSKALDQIFDAYDHTMYSKERRKSDDMDLSELDIQDDAKLIDNLVQTLVEHIFETCNGVKISNLPIYSDQERIFWRYALAKSKFTNYNHTTSFQYGNKVDHITLSIPLCLSENEIQYRINGITQVSLCRLVSTFKEDTMLIYNAILYQKRVIFFSSQQLAGQVVNTVLSAVAMFPEMHNLLKTRTFPYASFSNLEFLDVEGYIVGVCNPMFAYREEYYDVLVDIDKSEVKVNQSFTQVHKERKKIEKKEKKEKKKQRASKTNIMDAKHSTEPSPQEKSLFDSVLTDTLDIIDSIGHTVGVTRPKTFDDICYLTQDDLYFIKDLIELIQFKTPKSSGFEILEDLIRSKFYYYSKEIIDLAFDQEKQILYQQQIYYGTSSAHESISDNIKKALAWRATSSFKHNKKKYRSGKRQIYISPEIIDLKSCVQKLRSNILNEEELITMFQLFIKHINSREEILEFLTFFPENEGGIHPIALCTLHSSELMRLLGVSFLRKIESIDEGKLLVQNMNMFLLLGYDRGAKLYNN</sequence>
<feature type="domain" description="UDENN" evidence="2">
    <location>
        <begin position="4"/>
        <end position="476"/>
    </location>
</feature>
<dbReference type="EMBL" id="VFQX01000038">
    <property type="protein sequence ID" value="KAF0976370.1"/>
    <property type="molecule type" value="Genomic_DNA"/>
</dbReference>
<dbReference type="InterPro" id="IPR012860">
    <property type="entry name" value="Afi1_N"/>
</dbReference>
<reference evidence="3 4" key="1">
    <citation type="journal article" date="2019" name="Sci. Rep.">
        <title>Nanopore sequencing improves the draft genome of the human pathogenic amoeba Naegleria fowleri.</title>
        <authorList>
            <person name="Liechti N."/>
            <person name="Schurch N."/>
            <person name="Bruggmann R."/>
            <person name="Wittwer M."/>
        </authorList>
    </citation>
    <scope>NUCLEOTIDE SEQUENCE [LARGE SCALE GENOMIC DNA]</scope>
    <source>
        <strain evidence="3 4">ATCC 30894</strain>
    </source>
</reference>